<feature type="compositionally biased region" description="Pro residues" evidence="2">
    <location>
        <begin position="813"/>
        <end position="836"/>
    </location>
</feature>
<reference evidence="4 5" key="1">
    <citation type="submission" date="2020-07" db="EMBL/GenBank/DDBJ databases">
        <title>Metarhizium humberi genome.</title>
        <authorList>
            <person name="Lysoe E."/>
        </authorList>
    </citation>
    <scope>NUCLEOTIDE SEQUENCE [LARGE SCALE GENOMIC DNA]</scope>
    <source>
        <strain evidence="4 5">ESALQ1638</strain>
    </source>
</reference>
<dbReference type="EMBL" id="JACEFI010000013">
    <property type="protein sequence ID" value="KAH0595176.1"/>
    <property type="molecule type" value="Genomic_DNA"/>
</dbReference>
<name>A0A9P8M7W1_9HYPO</name>
<sequence>MYLPPQDSRWAGQFDCAQFKTILAAAPLSAVCLICSRFCYCITASAPDTLPRAPKDLPAALGLGANLHLSGTTVIQHPLANTQGDSIKVKSPQLSESRPVFGPGRPQAGPVHPHRRSEPDLQPVPCHILHRANFSLSFSFTFYQHRFASLLNPLFCGVFTPAVFSGSSRVKRKRARYHLLAMPLVRRHTITIHPGGESSRSTSYHSEGESSRPEAEFSGADDEGDWYDEDDEDDEGLQPSDSASASNDHPPSRPRAAVRTTPRRHRIARPHPQDYPPVPSHAPIPPPSVDPSEDFGHYGHGFQPQHGPRGGYYGGRSQHPGYQQQQGHYMGGYPGGSQMVPYGGYGPNPFTPMSNSTSGASFFGGEPRMYDMMPYQHQQPGYYPGPQYNLPAQLQQFHLTAPPPPATEAPAQAPTPPKEQPPDLEKIKLAAELAAFKAHEQKAKAAAEQLEREAQIRKEAEEAFQRRMDDMKKAQEEAQKEIQRAREEAERTARERIEAERKAEEERQKAHAEAMKRAEENARMKFEAEQKAAEERRQREEEDRKRAEAAANARLEAAIRAEAAAREAAEKKVAEEAERLKLAQEEARRKGELETLKKIEEEREKAKKAAEAAEAAKSEQEALKKRIEEETKASVQAEIRKKMEEEAEKAKKAAEAEEAAKAEQEALKKRIAEETKAALEAESKKTDKAPIKFKDAVGRDFRFPFHLCSTWQGMEKLIKQAFEQVAVLGPHVQQGRYDLIGPDGQIILHTIWDETIQPDWSITMTMWPMDANKPPAPRIPEMNIPPMGAGRRHPHNPIPVPPMVPPQGRRPDMPPGVGMPPPGWPPGPRRSGPPPNIINVGPAPGAHAARPGPSRPSKHKSNQNSMLKFLAGGQTKKR</sequence>
<gene>
    <name evidence="4" type="ORF">MHUMG1_06925</name>
</gene>
<feature type="compositionally biased region" description="Pro residues" evidence="2">
    <location>
        <begin position="273"/>
        <end position="289"/>
    </location>
</feature>
<feature type="region of interest" description="Disordered" evidence="2">
    <location>
        <begin position="99"/>
        <end position="118"/>
    </location>
</feature>
<feature type="compositionally biased region" description="Acidic residues" evidence="2">
    <location>
        <begin position="219"/>
        <end position="236"/>
    </location>
</feature>
<dbReference type="AlphaFoldDB" id="A0A9P8M7W1"/>
<evidence type="ECO:0000256" key="1">
    <source>
        <dbReference type="ARBA" id="ARBA00005485"/>
    </source>
</evidence>
<evidence type="ECO:0000313" key="5">
    <source>
        <dbReference type="Proteomes" id="UP000764110"/>
    </source>
</evidence>
<feature type="region of interest" description="Disordered" evidence="2">
    <location>
        <begin position="190"/>
        <end position="320"/>
    </location>
</feature>
<feature type="region of interest" description="Disordered" evidence="2">
    <location>
        <begin position="772"/>
        <end position="878"/>
    </location>
</feature>
<feature type="compositionally biased region" description="Pro residues" evidence="2">
    <location>
        <begin position="796"/>
        <end position="805"/>
    </location>
</feature>
<proteinExistence type="inferred from homology"/>
<feature type="compositionally biased region" description="Pro residues" evidence="2">
    <location>
        <begin position="401"/>
        <end position="419"/>
    </location>
</feature>
<feature type="region of interest" description="Disordered" evidence="2">
    <location>
        <begin position="458"/>
        <end position="550"/>
    </location>
</feature>
<protein>
    <recommendedName>
        <fullName evidence="3">Ubiquitin-like domain-containing protein</fullName>
    </recommendedName>
</protein>
<keyword evidence="5" id="KW-1185">Reference proteome</keyword>
<comment type="similarity">
    <text evidence="1">Belongs to the WEB family.</text>
</comment>
<dbReference type="Pfam" id="PF22893">
    <property type="entry name" value="ULD_2"/>
    <property type="match status" value="1"/>
</dbReference>
<dbReference type="PANTHER" id="PTHR32054">
    <property type="entry name" value="HEAVY CHAIN, PUTATIVE, EXPRESSED-RELATED-RELATED"/>
    <property type="match status" value="1"/>
</dbReference>
<feature type="domain" description="Ubiquitin-like" evidence="3">
    <location>
        <begin position="687"/>
        <end position="769"/>
    </location>
</feature>
<dbReference type="Proteomes" id="UP000764110">
    <property type="component" value="Unassembled WGS sequence"/>
</dbReference>
<dbReference type="PANTHER" id="PTHR32054:SF31">
    <property type="entry name" value="PROTEIN WEAK CHLOROPLAST MOVEMENT UNDER BLUE LIGHT 1"/>
    <property type="match status" value="1"/>
</dbReference>
<comment type="caution">
    <text evidence="4">The sequence shown here is derived from an EMBL/GenBank/DDBJ whole genome shotgun (WGS) entry which is preliminary data.</text>
</comment>
<feature type="region of interest" description="Disordered" evidence="2">
    <location>
        <begin position="398"/>
        <end position="422"/>
    </location>
</feature>
<organism evidence="4 5">
    <name type="scientific">Metarhizium humberi</name>
    <dbReference type="NCBI Taxonomy" id="2596975"/>
    <lineage>
        <taxon>Eukaryota</taxon>
        <taxon>Fungi</taxon>
        <taxon>Dikarya</taxon>
        <taxon>Ascomycota</taxon>
        <taxon>Pezizomycotina</taxon>
        <taxon>Sordariomycetes</taxon>
        <taxon>Hypocreomycetidae</taxon>
        <taxon>Hypocreales</taxon>
        <taxon>Clavicipitaceae</taxon>
        <taxon>Metarhizium</taxon>
    </lineage>
</organism>
<accession>A0A9P8M7W1</accession>
<dbReference type="CDD" id="cd06503">
    <property type="entry name" value="ATP-synt_Fo_b"/>
    <property type="match status" value="1"/>
</dbReference>
<feature type="compositionally biased region" description="Basic and acidic residues" evidence="2">
    <location>
        <begin position="206"/>
        <end position="215"/>
    </location>
</feature>
<evidence type="ECO:0000259" key="3">
    <source>
        <dbReference type="Pfam" id="PF22893"/>
    </source>
</evidence>
<evidence type="ECO:0000256" key="2">
    <source>
        <dbReference type="SAM" id="MobiDB-lite"/>
    </source>
</evidence>
<evidence type="ECO:0000313" key="4">
    <source>
        <dbReference type="EMBL" id="KAH0595176.1"/>
    </source>
</evidence>
<feature type="compositionally biased region" description="Low complexity" evidence="2">
    <location>
        <begin position="841"/>
        <end position="852"/>
    </location>
</feature>
<feature type="compositionally biased region" description="Polar residues" evidence="2">
    <location>
        <begin position="239"/>
        <end position="249"/>
    </location>
</feature>
<feature type="region of interest" description="Disordered" evidence="2">
    <location>
        <begin position="602"/>
        <end position="626"/>
    </location>
</feature>
<feature type="compositionally biased region" description="Basic and acidic residues" evidence="2">
    <location>
        <begin position="458"/>
        <end position="548"/>
    </location>
</feature>
<dbReference type="InterPro" id="IPR054464">
    <property type="entry name" value="ULD_fung"/>
</dbReference>